<feature type="transmembrane region" description="Helical" evidence="1">
    <location>
        <begin position="46"/>
        <end position="67"/>
    </location>
</feature>
<keyword evidence="3" id="KW-1185">Reference proteome</keyword>
<evidence type="ECO:0000256" key="1">
    <source>
        <dbReference type="SAM" id="Phobius"/>
    </source>
</evidence>
<name>A0A5D3YS18_9BACT</name>
<dbReference type="Proteomes" id="UP000324595">
    <property type="component" value="Unassembled WGS sequence"/>
</dbReference>
<dbReference type="OrthoDB" id="1524957at2"/>
<feature type="transmembrane region" description="Helical" evidence="1">
    <location>
        <begin position="102"/>
        <end position="120"/>
    </location>
</feature>
<keyword evidence="1" id="KW-0472">Membrane</keyword>
<gene>
    <name evidence="2" type="ORF">LX73_0631</name>
</gene>
<keyword evidence="1" id="KW-0812">Transmembrane</keyword>
<sequence length="133" mass="14691">MIRSLLAIVAGYFSITLLNSFAHLIVSVYFKTELVLSGVSQLPSLPWVIGFTILQFVWGLFGGLLASTLAQKNISIAILGFILLIAVIGMLNYSVLNHREPLWHLISSPTLTMGGIFLGYKLQLDQQQKNTLQ</sequence>
<proteinExistence type="predicted"/>
<dbReference type="RefSeq" id="WP_148898003.1">
    <property type="nucleotide sequence ID" value="NZ_VNHY01000001.1"/>
</dbReference>
<keyword evidence="1" id="KW-1133">Transmembrane helix</keyword>
<organism evidence="2 3">
    <name type="scientific">Fodinibius salinus</name>
    <dbReference type="NCBI Taxonomy" id="860790"/>
    <lineage>
        <taxon>Bacteria</taxon>
        <taxon>Pseudomonadati</taxon>
        <taxon>Balneolota</taxon>
        <taxon>Balneolia</taxon>
        <taxon>Balneolales</taxon>
        <taxon>Balneolaceae</taxon>
        <taxon>Fodinibius</taxon>
    </lineage>
</organism>
<dbReference type="EMBL" id="VNHY01000001">
    <property type="protein sequence ID" value="TYP95331.1"/>
    <property type="molecule type" value="Genomic_DNA"/>
</dbReference>
<reference evidence="2 3" key="1">
    <citation type="submission" date="2019-07" db="EMBL/GenBank/DDBJ databases">
        <title>Genomic Encyclopedia of Archaeal and Bacterial Type Strains, Phase II (KMG-II): from individual species to whole genera.</title>
        <authorList>
            <person name="Goeker M."/>
        </authorList>
    </citation>
    <scope>NUCLEOTIDE SEQUENCE [LARGE SCALE GENOMIC DNA]</scope>
    <source>
        <strain evidence="2 3">DSM 21935</strain>
    </source>
</reference>
<feature type="transmembrane region" description="Helical" evidence="1">
    <location>
        <begin position="74"/>
        <end position="96"/>
    </location>
</feature>
<dbReference type="AlphaFoldDB" id="A0A5D3YS18"/>
<evidence type="ECO:0000313" key="2">
    <source>
        <dbReference type="EMBL" id="TYP95331.1"/>
    </source>
</evidence>
<comment type="caution">
    <text evidence="2">The sequence shown here is derived from an EMBL/GenBank/DDBJ whole genome shotgun (WGS) entry which is preliminary data.</text>
</comment>
<protein>
    <submittedName>
        <fullName evidence="2">Uncharacterized protein</fullName>
    </submittedName>
</protein>
<accession>A0A5D3YS18</accession>
<evidence type="ECO:0000313" key="3">
    <source>
        <dbReference type="Proteomes" id="UP000324595"/>
    </source>
</evidence>